<proteinExistence type="predicted"/>
<accession>A0ABU2MNA2</accession>
<reference evidence="2" key="1">
    <citation type="submission" date="2023-07" db="EMBL/GenBank/DDBJ databases">
        <title>30 novel species of actinomycetes from the DSMZ collection.</title>
        <authorList>
            <person name="Nouioui I."/>
        </authorList>
    </citation>
    <scope>NUCLEOTIDE SEQUENCE [LARGE SCALE GENOMIC DNA]</scope>
    <source>
        <strain evidence="2">DSM 44938</strain>
    </source>
</reference>
<organism evidence="1 2">
    <name type="scientific">Streptomyces litchfieldiae</name>
    <dbReference type="NCBI Taxonomy" id="3075543"/>
    <lineage>
        <taxon>Bacteria</taxon>
        <taxon>Bacillati</taxon>
        <taxon>Actinomycetota</taxon>
        <taxon>Actinomycetes</taxon>
        <taxon>Kitasatosporales</taxon>
        <taxon>Streptomycetaceae</taxon>
        <taxon>Streptomyces</taxon>
    </lineage>
</organism>
<comment type="caution">
    <text evidence="1">The sequence shown here is derived from an EMBL/GenBank/DDBJ whole genome shotgun (WGS) entry which is preliminary data.</text>
</comment>
<evidence type="ECO:0000313" key="2">
    <source>
        <dbReference type="Proteomes" id="UP001183246"/>
    </source>
</evidence>
<dbReference type="Proteomes" id="UP001183246">
    <property type="component" value="Unassembled WGS sequence"/>
</dbReference>
<protein>
    <submittedName>
        <fullName evidence="1">Uncharacterized protein</fullName>
    </submittedName>
</protein>
<name>A0ABU2MNA2_9ACTN</name>
<sequence>MGSRALLATAGGYRVRPGVRGVVLCSGEALSARLTGGGEFVVTVNDSATSPVPLGGQIAACVRRALAVLRGYQALRDEGLTERPGGAASANGET</sequence>
<gene>
    <name evidence="1" type="ORF">RM590_08165</name>
</gene>
<dbReference type="EMBL" id="JAVREL010000003">
    <property type="protein sequence ID" value="MDT0342599.1"/>
    <property type="molecule type" value="Genomic_DNA"/>
</dbReference>
<evidence type="ECO:0000313" key="1">
    <source>
        <dbReference type="EMBL" id="MDT0342599.1"/>
    </source>
</evidence>
<keyword evidence="2" id="KW-1185">Reference proteome</keyword>
<dbReference type="RefSeq" id="WP_311703848.1">
    <property type="nucleotide sequence ID" value="NZ_JAVREL010000003.1"/>
</dbReference>